<accession>A0A1M3T0L6</accession>
<evidence type="ECO:0000313" key="1">
    <source>
        <dbReference type="EMBL" id="OJZ80275.1"/>
    </source>
</evidence>
<dbReference type="Proteomes" id="UP000184063">
    <property type="component" value="Unassembled WGS sequence"/>
</dbReference>
<protein>
    <submittedName>
        <fullName evidence="1">Uncharacterized protein</fullName>
    </submittedName>
</protein>
<dbReference type="EMBL" id="KV878257">
    <property type="protein sequence ID" value="OJZ80275.1"/>
    <property type="molecule type" value="Genomic_DNA"/>
</dbReference>
<dbReference type="AlphaFoldDB" id="A0A1M3T0L6"/>
<evidence type="ECO:0000313" key="2">
    <source>
        <dbReference type="Proteomes" id="UP000184063"/>
    </source>
</evidence>
<proteinExistence type="predicted"/>
<dbReference type="VEuPathDB" id="FungiDB:ASPFODRAFT_461904"/>
<name>A0A1M3T0L6_ASPLC</name>
<gene>
    <name evidence="1" type="ORF">ASPFODRAFT_461904</name>
</gene>
<reference evidence="2" key="1">
    <citation type="journal article" date="2017" name="Genome Biol.">
        <title>Comparative genomics reveals high biological diversity and specific adaptations in the industrially and medically important fungal genus Aspergillus.</title>
        <authorList>
            <person name="de Vries R.P."/>
            <person name="Riley R."/>
            <person name="Wiebenga A."/>
            <person name="Aguilar-Osorio G."/>
            <person name="Amillis S."/>
            <person name="Uchima C.A."/>
            <person name="Anderluh G."/>
            <person name="Asadollahi M."/>
            <person name="Askin M."/>
            <person name="Barry K."/>
            <person name="Battaglia E."/>
            <person name="Bayram O."/>
            <person name="Benocci T."/>
            <person name="Braus-Stromeyer S.A."/>
            <person name="Caldana C."/>
            <person name="Canovas D."/>
            <person name="Cerqueira G.C."/>
            <person name="Chen F."/>
            <person name="Chen W."/>
            <person name="Choi C."/>
            <person name="Clum A."/>
            <person name="Dos Santos R.A."/>
            <person name="Damasio A.R."/>
            <person name="Diallinas G."/>
            <person name="Emri T."/>
            <person name="Fekete E."/>
            <person name="Flipphi M."/>
            <person name="Freyberg S."/>
            <person name="Gallo A."/>
            <person name="Gournas C."/>
            <person name="Habgood R."/>
            <person name="Hainaut M."/>
            <person name="Harispe M.L."/>
            <person name="Henrissat B."/>
            <person name="Hilden K.S."/>
            <person name="Hope R."/>
            <person name="Hossain A."/>
            <person name="Karabika E."/>
            <person name="Karaffa L."/>
            <person name="Karanyi Z."/>
            <person name="Krasevec N."/>
            <person name="Kuo A."/>
            <person name="Kusch H."/>
            <person name="LaButti K."/>
            <person name="Lagendijk E.L."/>
            <person name="Lapidus A."/>
            <person name="Levasseur A."/>
            <person name="Lindquist E."/>
            <person name="Lipzen A."/>
            <person name="Logrieco A.F."/>
            <person name="MacCabe A."/>
            <person name="Maekelae M.R."/>
            <person name="Malavazi I."/>
            <person name="Melin P."/>
            <person name="Meyer V."/>
            <person name="Mielnichuk N."/>
            <person name="Miskei M."/>
            <person name="Molnar A.P."/>
            <person name="Mule G."/>
            <person name="Ngan C.Y."/>
            <person name="Orejas M."/>
            <person name="Orosz E."/>
            <person name="Ouedraogo J.P."/>
            <person name="Overkamp K.M."/>
            <person name="Park H.-S."/>
            <person name="Perrone G."/>
            <person name="Piumi F."/>
            <person name="Punt P.J."/>
            <person name="Ram A.F."/>
            <person name="Ramon A."/>
            <person name="Rauscher S."/>
            <person name="Record E."/>
            <person name="Riano-Pachon D.M."/>
            <person name="Robert V."/>
            <person name="Roehrig J."/>
            <person name="Ruller R."/>
            <person name="Salamov A."/>
            <person name="Salih N.S."/>
            <person name="Samson R.A."/>
            <person name="Sandor E."/>
            <person name="Sanguinetti M."/>
            <person name="Schuetze T."/>
            <person name="Sepcic K."/>
            <person name="Shelest E."/>
            <person name="Sherlock G."/>
            <person name="Sophianopoulou V."/>
            <person name="Squina F.M."/>
            <person name="Sun H."/>
            <person name="Susca A."/>
            <person name="Todd R.B."/>
            <person name="Tsang A."/>
            <person name="Unkles S.E."/>
            <person name="van de Wiele N."/>
            <person name="van Rossen-Uffink D."/>
            <person name="Oliveira J.V."/>
            <person name="Vesth T.C."/>
            <person name="Visser J."/>
            <person name="Yu J.-H."/>
            <person name="Zhou M."/>
            <person name="Andersen M.R."/>
            <person name="Archer D.B."/>
            <person name="Baker S.E."/>
            <person name="Benoit I."/>
            <person name="Brakhage A.A."/>
            <person name="Braus G.H."/>
            <person name="Fischer R."/>
            <person name="Frisvad J.C."/>
            <person name="Goldman G.H."/>
            <person name="Houbraken J."/>
            <person name="Oakley B."/>
            <person name="Pocsi I."/>
            <person name="Scazzocchio C."/>
            <person name="Seiboth B."/>
            <person name="vanKuyk P.A."/>
            <person name="Wortman J."/>
            <person name="Dyer P.S."/>
            <person name="Grigoriev I.V."/>
        </authorList>
    </citation>
    <scope>NUCLEOTIDE SEQUENCE [LARGE SCALE GENOMIC DNA]</scope>
    <source>
        <strain evidence="2">CBS 106.47</strain>
    </source>
</reference>
<organism evidence="1 2">
    <name type="scientific">Aspergillus luchuensis (strain CBS 106.47)</name>
    <dbReference type="NCBI Taxonomy" id="1137211"/>
    <lineage>
        <taxon>Eukaryota</taxon>
        <taxon>Fungi</taxon>
        <taxon>Dikarya</taxon>
        <taxon>Ascomycota</taxon>
        <taxon>Pezizomycotina</taxon>
        <taxon>Eurotiomycetes</taxon>
        <taxon>Eurotiomycetidae</taxon>
        <taxon>Eurotiales</taxon>
        <taxon>Aspergillaceae</taxon>
        <taxon>Aspergillus</taxon>
        <taxon>Aspergillus subgen. Circumdati</taxon>
    </lineage>
</organism>
<sequence>MLILTSNAAAHACLEGNWPRLKASQASASLLSLERPPYVWIAPILNELSNIEYCVLWRFEAERVAGGSFSRPFVVQLRYALFVIHELTFSRICEADEWSEKVLETLSRRVYGVGRPIHAAERFGGSAAWLREISAPKSGKPSSHCLRPE</sequence>